<keyword evidence="1" id="KW-0472">Membrane</keyword>
<dbReference type="Proteomes" id="UP000800200">
    <property type="component" value="Unassembled WGS sequence"/>
</dbReference>
<evidence type="ECO:0000313" key="3">
    <source>
        <dbReference type="Proteomes" id="UP000800200"/>
    </source>
</evidence>
<keyword evidence="1" id="KW-1133">Transmembrane helix</keyword>
<evidence type="ECO:0000256" key="1">
    <source>
        <dbReference type="SAM" id="Phobius"/>
    </source>
</evidence>
<feature type="transmembrane region" description="Helical" evidence="1">
    <location>
        <begin position="314"/>
        <end position="336"/>
    </location>
</feature>
<feature type="transmembrane region" description="Helical" evidence="1">
    <location>
        <begin position="282"/>
        <end position="302"/>
    </location>
</feature>
<proteinExistence type="predicted"/>
<protein>
    <submittedName>
        <fullName evidence="2">Uncharacterized protein</fullName>
    </submittedName>
</protein>
<dbReference type="EMBL" id="ML994637">
    <property type="protein sequence ID" value="KAF2184550.1"/>
    <property type="molecule type" value="Genomic_DNA"/>
</dbReference>
<sequence length="341" mass="37630">MSLLIFAPSIPSRAMTANIATTDLGNATVHLQLNTSSPDPIGFANVSGIYGPGTWAGWFLTLCASWHNLEEHCGFDPNTWLYLAGLNWASFDLLRHLHNLRALQGAGDRAWTKEAASVGAAFTVAFWGQAHGFIQMLVCCKTIIRKRGWSEMQRGLTLLLGLTFPAAAMAVSMCMMGGIGEDGEVSSHIPALYYDGMPKQEWARDLKESHARRPRVLAAHYFTLLVPGLLSIYLLLFYGALMYYLLRSTSSGKSLERFLAELCTPMRSLYQSVPEPGKTFRLMAGMALFALASTFLILGPFLLSMYNVEACLEYIVAAYFLRMSSIAQSCFFMPCAPQSIK</sequence>
<feature type="transmembrane region" description="Helical" evidence="1">
    <location>
        <begin position="221"/>
        <end position="246"/>
    </location>
</feature>
<dbReference type="OrthoDB" id="3550824at2759"/>
<feature type="transmembrane region" description="Helical" evidence="1">
    <location>
        <begin position="155"/>
        <end position="179"/>
    </location>
</feature>
<organism evidence="2 3">
    <name type="scientific">Zopfia rhizophila CBS 207.26</name>
    <dbReference type="NCBI Taxonomy" id="1314779"/>
    <lineage>
        <taxon>Eukaryota</taxon>
        <taxon>Fungi</taxon>
        <taxon>Dikarya</taxon>
        <taxon>Ascomycota</taxon>
        <taxon>Pezizomycotina</taxon>
        <taxon>Dothideomycetes</taxon>
        <taxon>Dothideomycetes incertae sedis</taxon>
        <taxon>Zopfiaceae</taxon>
        <taxon>Zopfia</taxon>
    </lineage>
</organism>
<name>A0A6A6E339_9PEZI</name>
<keyword evidence="1" id="KW-0812">Transmembrane</keyword>
<evidence type="ECO:0000313" key="2">
    <source>
        <dbReference type="EMBL" id="KAF2184550.1"/>
    </source>
</evidence>
<accession>A0A6A6E339</accession>
<reference evidence="2" key="1">
    <citation type="journal article" date="2020" name="Stud. Mycol.">
        <title>101 Dothideomycetes genomes: a test case for predicting lifestyles and emergence of pathogens.</title>
        <authorList>
            <person name="Haridas S."/>
            <person name="Albert R."/>
            <person name="Binder M."/>
            <person name="Bloem J."/>
            <person name="Labutti K."/>
            <person name="Salamov A."/>
            <person name="Andreopoulos B."/>
            <person name="Baker S."/>
            <person name="Barry K."/>
            <person name="Bills G."/>
            <person name="Bluhm B."/>
            <person name="Cannon C."/>
            <person name="Castanera R."/>
            <person name="Culley D."/>
            <person name="Daum C."/>
            <person name="Ezra D."/>
            <person name="Gonzalez J."/>
            <person name="Henrissat B."/>
            <person name="Kuo A."/>
            <person name="Liang C."/>
            <person name="Lipzen A."/>
            <person name="Lutzoni F."/>
            <person name="Magnuson J."/>
            <person name="Mondo S."/>
            <person name="Nolan M."/>
            <person name="Ohm R."/>
            <person name="Pangilinan J."/>
            <person name="Park H.-J."/>
            <person name="Ramirez L."/>
            <person name="Alfaro M."/>
            <person name="Sun H."/>
            <person name="Tritt A."/>
            <person name="Yoshinaga Y."/>
            <person name="Zwiers L.-H."/>
            <person name="Turgeon B."/>
            <person name="Goodwin S."/>
            <person name="Spatafora J."/>
            <person name="Crous P."/>
            <person name="Grigoriev I."/>
        </authorList>
    </citation>
    <scope>NUCLEOTIDE SEQUENCE</scope>
    <source>
        <strain evidence="2">CBS 207.26</strain>
    </source>
</reference>
<dbReference type="AlphaFoldDB" id="A0A6A6E339"/>
<gene>
    <name evidence="2" type="ORF">K469DRAFT_688567</name>
</gene>
<keyword evidence="3" id="KW-1185">Reference proteome</keyword>